<dbReference type="EMBL" id="CAJNOQ010020568">
    <property type="protein sequence ID" value="CAF1471442.1"/>
    <property type="molecule type" value="Genomic_DNA"/>
</dbReference>
<dbReference type="Pfam" id="PF02493">
    <property type="entry name" value="MORN"/>
    <property type="match status" value="4"/>
</dbReference>
<dbReference type="Gene3D" id="3.90.176.10">
    <property type="entry name" value="Toxin ADP-ribosyltransferase, Chain A, domain 1"/>
    <property type="match status" value="1"/>
</dbReference>
<dbReference type="Gene3D" id="2.20.110.10">
    <property type="entry name" value="Histone H3 K4-specific methyltransferase SET7/9 N-terminal domain"/>
    <property type="match status" value="2"/>
</dbReference>
<dbReference type="SUPFAM" id="SSF82185">
    <property type="entry name" value="Histone H3 K4-specific methyltransferase SET7/9 N-terminal domain"/>
    <property type="match status" value="1"/>
</dbReference>
<proteinExistence type="predicted"/>
<dbReference type="OrthoDB" id="294378at2759"/>
<sequence>RHMSVRYCDIDTDNKKLTPVYGYLSSPLVPLELSLEKIIPLIDNLQRYVKIAKQHCYSFDHLTKEESAALYLYSMEWGARSFYRVLNKALRDENRAALKPWFPYLKLLDTALNKLPSKKLPLWRGVDADVSGSFQEGQLLTWWSVVSNVLDHSGGLHIVHLREVDDDDDSVSDSISSLTINETTNSGSSSIVVKKKVILADSGSYDGDTVNDVPNGTGVCAWPTGRHYTGKWQDGKTHGRGVYTYANGDRYDGEWQDGKKHGRGVFTNANGGRYDGEWQDGKKHGRGVYTNANGCRS</sequence>
<accession>A0A815R313</accession>
<organism evidence="2 4">
    <name type="scientific">Didymodactylos carnosus</name>
    <dbReference type="NCBI Taxonomy" id="1234261"/>
    <lineage>
        <taxon>Eukaryota</taxon>
        <taxon>Metazoa</taxon>
        <taxon>Spiralia</taxon>
        <taxon>Gnathifera</taxon>
        <taxon>Rotifera</taxon>
        <taxon>Eurotatoria</taxon>
        <taxon>Bdelloidea</taxon>
        <taxon>Philodinida</taxon>
        <taxon>Philodinidae</taxon>
        <taxon>Didymodactylos</taxon>
    </lineage>
</organism>
<dbReference type="SMART" id="SM00698">
    <property type="entry name" value="MORN"/>
    <property type="match status" value="4"/>
</dbReference>
<evidence type="ECO:0000313" key="2">
    <source>
        <dbReference type="EMBL" id="CAF1471442.1"/>
    </source>
</evidence>
<feature type="non-terminal residue" evidence="2">
    <location>
        <position position="1"/>
    </location>
</feature>
<dbReference type="AlphaFoldDB" id="A0A815R313"/>
<dbReference type="Proteomes" id="UP000681722">
    <property type="component" value="Unassembled WGS sequence"/>
</dbReference>
<reference evidence="2" key="1">
    <citation type="submission" date="2021-02" db="EMBL/GenBank/DDBJ databases">
        <authorList>
            <person name="Nowell W R."/>
        </authorList>
    </citation>
    <scope>NUCLEOTIDE SEQUENCE</scope>
</reference>
<keyword evidence="4" id="KW-1185">Reference proteome</keyword>
<name>A0A815R313_9BILA</name>
<dbReference type="SUPFAM" id="SSF56399">
    <property type="entry name" value="ADP-ribosylation"/>
    <property type="match status" value="1"/>
</dbReference>
<keyword evidence="1" id="KW-0677">Repeat</keyword>
<protein>
    <submittedName>
        <fullName evidence="2">Uncharacterized protein</fullName>
    </submittedName>
</protein>
<dbReference type="PANTHER" id="PTHR43215:SF14">
    <property type="entry name" value="RADIAL SPOKE HEAD 1 HOMOLOG"/>
    <property type="match status" value="1"/>
</dbReference>
<dbReference type="Proteomes" id="UP000663829">
    <property type="component" value="Unassembled WGS sequence"/>
</dbReference>
<dbReference type="GO" id="GO:0005829">
    <property type="term" value="C:cytosol"/>
    <property type="evidence" value="ECO:0007669"/>
    <property type="project" value="TreeGrafter"/>
</dbReference>
<comment type="caution">
    <text evidence="2">The sequence shown here is derived from an EMBL/GenBank/DDBJ whole genome shotgun (WGS) entry which is preliminary data.</text>
</comment>
<dbReference type="EMBL" id="CAJOBC010086036">
    <property type="protein sequence ID" value="CAF4339024.1"/>
    <property type="molecule type" value="Genomic_DNA"/>
</dbReference>
<evidence type="ECO:0000313" key="4">
    <source>
        <dbReference type="Proteomes" id="UP000663829"/>
    </source>
</evidence>
<gene>
    <name evidence="2" type="ORF">GPM918_LOCUS35479</name>
    <name evidence="3" type="ORF">SRO942_LOCUS36197</name>
</gene>
<dbReference type="InterPro" id="IPR003409">
    <property type="entry name" value="MORN"/>
</dbReference>
<dbReference type="PANTHER" id="PTHR43215">
    <property type="entry name" value="RADIAL SPOKE HEAD 1 HOMOLOG"/>
    <property type="match status" value="1"/>
</dbReference>
<evidence type="ECO:0000313" key="3">
    <source>
        <dbReference type="EMBL" id="CAF4339024.1"/>
    </source>
</evidence>
<evidence type="ECO:0000256" key="1">
    <source>
        <dbReference type="ARBA" id="ARBA00022737"/>
    </source>
</evidence>